<dbReference type="Pfam" id="PF17741">
    <property type="entry name" value="DUF5578"/>
    <property type="match status" value="1"/>
</dbReference>
<proteinExistence type="predicted"/>
<dbReference type="InterPro" id="IPR041090">
    <property type="entry name" value="DUF5578"/>
</dbReference>
<reference evidence="1" key="1">
    <citation type="submission" date="2025-08" db="UniProtKB">
        <authorList>
            <consortium name="Ensembl"/>
        </authorList>
    </citation>
    <scope>IDENTIFICATION</scope>
</reference>
<dbReference type="PANTHER" id="PTHR34258:SF1">
    <property type="entry name" value="ARMADILLO-LIKE HELICAL DOMAIN CONTAINING PROTEIN 1"/>
    <property type="match status" value="1"/>
</dbReference>
<organism evidence="1 2">
    <name type="scientific">Cyanoderma ruficeps</name>
    <name type="common">rufous-capped babbler</name>
    <dbReference type="NCBI Taxonomy" id="181631"/>
    <lineage>
        <taxon>Eukaryota</taxon>
        <taxon>Metazoa</taxon>
        <taxon>Chordata</taxon>
        <taxon>Craniata</taxon>
        <taxon>Vertebrata</taxon>
        <taxon>Euteleostomi</taxon>
        <taxon>Archelosauria</taxon>
        <taxon>Archosauria</taxon>
        <taxon>Dinosauria</taxon>
        <taxon>Saurischia</taxon>
        <taxon>Theropoda</taxon>
        <taxon>Coelurosauria</taxon>
        <taxon>Aves</taxon>
        <taxon>Neognathae</taxon>
        <taxon>Neoaves</taxon>
        <taxon>Telluraves</taxon>
        <taxon>Australaves</taxon>
        <taxon>Passeriformes</taxon>
        <taxon>Sylvioidea</taxon>
        <taxon>Timaliidae</taxon>
        <taxon>Cyanoderma</taxon>
    </lineage>
</organism>
<protein>
    <submittedName>
        <fullName evidence="1">Uncharacterized protein</fullName>
    </submittedName>
</protein>
<dbReference type="Proteomes" id="UP000694396">
    <property type="component" value="Unplaced"/>
</dbReference>
<reference evidence="1" key="2">
    <citation type="submission" date="2025-09" db="UniProtKB">
        <authorList>
            <consortium name="Ensembl"/>
        </authorList>
    </citation>
    <scope>IDENTIFICATION</scope>
</reference>
<evidence type="ECO:0000313" key="1">
    <source>
        <dbReference type="Ensembl" id="ENSCRFP00000020524.1"/>
    </source>
</evidence>
<evidence type="ECO:0000313" key="2">
    <source>
        <dbReference type="Proteomes" id="UP000694396"/>
    </source>
</evidence>
<sequence>MVFLQEWDSAHKVAQSCVLNSFIESKAEPELELEFQGASLFLAHLTVWLRMIQVTFLASFPLFLQPCSHRYLTEFLEIRGAWIPLEILGLNHLKEEDKRESVKLLLLTGDTGREYKKPIRESCGTQVQILTKFLNASNSAAEGQKDAQVLLDSGPQQCQVPEPRFPRPRSRAVVYLWQAQHGSLQTLGVTQVRRGPCWGKRAVLPSVSIRTQAGTVPESLALWLYCLALLPGREQPGELCEDCP</sequence>
<dbReference type="PANTHER" id="PTHR34258">
    <property type="entry name" value="ARMADILLO-LIKE HELICAL DOMAIN CONTAINING PROTEIN 1"/>
    <property type="match status" value="1"/>
</dbReference>
<dbReference type="Ensembl" id="ENSCRFT00000021208.1">
    <property type="protein sequence ID" value="ENSCRFP00000020524.1"/>
    <property type="gene ID" value="ENSCRFG00000015298.1"/>
</dbReference>
<dbReference type="AlphaFoldDB" id="A0A8C3RGE8"/>
<keyword evidence="2" id="KW-1185">Reference proteome</keyword>
<accession>A0A8C3RGE8</accession>
<name>A0A8C3RGE8_9PASS</name>